<dbReference type="InterPro" id="IPR040134">
    <property type="entry name" value="PSMD12/CSN4"/>
</dbReference>
<dbReference type="GO" id="GO:0005737">
    <property type="term" value="C:cytoplasm"/>
    <property type="evidence" value="ECO:0007669"/>
    <property type="project" value="TreeGrafter"/>
</dbReference>
<dbReference type="Pfam" id="PF22241">
    <property type="entry name" value="PSMD12-CSN4_N"/>
    <property type="match status" value="1"/>
</dbReference>
<accession>A0AAW0J7Y0</accession>
<protein>
    <recommendedName>
        <fullName evidence="1">PSMD12/CSN4-like N-terminal domain-containing protein</fullName>
    </recommendedName>
</protein>
<feature type="domain" description="PSMD12/CSN4-like N-terminal" evidence="1">
    <location>
        <begin position="57"/>
        <end position="150"/>
    </location>
</feature>
<evidence type="ECO:0000313" key="3">
    <source>
        <dbReference type="Proteomes" id="UP001488838"/>
    </source>
</evidence>
<dbReference type="InterPro" id="IPR054559">
    <property type="entry name" value="PSMD12-CSN4-like_N"/>
</dbReference>
<sequence>MADGGSERADGRIVKMEVDYSATVDQRLPECEKLAKEGRLQEVIETLLSLEKQTRTQCCTYVEEITDLPVKLRLIDTLRMVTEGKIYVEIERARLTKTLATIKEQNGDVKEAASILQELQVRGFREHVNFMLSWQYFLVEVADFNASLLFAKLPRVSMHTAQCVLWALGN</sequence>
<keyword evidence="3" id="KW-1185">Reference proteome</keyword>
<evidence type="ECO:0000259" key="1">
    <source>
        <dbReference type="Pfam" id="PF22241"/>
    </source>
</evidence>
<evidence type="ECO:0000313" key="2">
    <source>
        <dbReference type="EMBL" id="KAK7822668.1"/>
    </source>
</evidence>
<dbReference type="EMBL" id="JBBHLL010000057">
    <property type="protein sequence ID" value="KAK7822668.1"/>
    <property type="molecule type" value="Genomic_DNA"/>
</dbReference>
<dbReference type="PANTHER" id="PTHR10855:SF1">
    <property type="entry name" value="26S PROTEASOME NON-ATPASE REGULATORY SUBUNIT 12"/>
    <property type="match status" value="1"/>
</dbReference>
<dbReference type="PANTHER" id="PTHR10855">
    <property type="entry name" value="26S PROTEASOME NON-ATPASE REGULATORY SUBUNIT 12/COP9 SIGNALOSOME COMPLEX SUBUNIT 4"/>
    <property type="match status" value="1"/>
</dbReference>
<name>A0AAW0J7Y0_MYOGA</name>
<dbReference type="AlphaFoldDB" id="A0AAW0J7Y0"/>
<organism evidence="2 3">
    <name type="scientific">Myodes glareolus</name>
    <name type="common">Bank vole</name>
    <name type="synonym">Clethrionomys glareolus</name>
    <dbReference type="NCBI Taxonomy" id="447135"/>
    <lineage>
        <taxon>Eukaryota</taxon>
        <taxon>Metazoa</taxon>
        <taxon>Chordata</taxon>
        <taxon>Craniata</taxon>
        <taxon>Vertebrata</taxon>
        <taxon>Euteleostomi</taxon>
        <taxon>Mammalia</taxon>
        <taxon>Eutheria</taxon>
        <taxon>Euarchontoglires</taxon>
        <taxon>Glires</taxon>
        <taxon>Rodentia</taxon>
        <taxon>Myomorpha</taxon>
        <taxon>Muroidea</taxon>
        <taxon>Cricetidae</taxon>
        <taxon>Arvicolinae</taxon>
        <taxon>Myodes</taxon>
    </lineage>
</organism>
<proteinExistence type="predicted"/>
<gene>
    <name evidence="2" type="ORF">U0070_002016</name>
</gene>
<comment type="caution">
    <text evidence="2">The sequence shown here is derived from an EMBL/GenBank/DDBJ whole genome shotgun (WGS) entry which is preliminary data.</text>
</comment>
<dbReference type="Proteomes" id="UP001488838">
    <property type="component" value="Unassembled WGS sequence"/>
</dbReference>
<reference evidence="2 3" key="1">
    <citation type="journal article" date="2023" name="bioRxiv">
        <title>Conserved and derived expression patterns and positive selection on dental genes reveal complex evolutionary context of ever-growing rodent molars.</title>
        <authorList>
            <person name="Calamari Z.T."/>
            <person name="Song A."/>
            <person name="Cohen E."/>
            <person name="Akter M."/>
            <person name="Roy R.D."/>
            <person name="Hallikas O."/>
            <person name="Christensen M.M."/>
            <person name="Li P."/>
            <person name="Marangoni P."/>
            <person name="Jernvall J."/>
            <person name="Klein O.D."/>
        </authorList>
    </citation>
    <scope>NUCLEOTIDE SEQUENCE [LARGE SCALE GENOMIC DNA]</scope>
    <source>
        <strain evidence="2">V071</strain>
    </source>
</reference>
<dbReference type="GO" id="GO:0008541">
    <property type="term" value="C:proteasome regulatory particle, lid subcomplex"/>
    <property type="evidence" value="ECO:0007669"/>
    <property type="project" value="TreeGrafter"/>
</dbReference>